<dbReference type="PROSITE" id="PS50977">
    <property type="entry name" value="HTH_TETR_2"/>
    <property type="match status" value="1"/>
</dbReference>
<evidence type="ECO:0000256" key="1">
    <source>
        <dbReference type="ARBA" id="ARBA00023015"/>
    </source>
</evidence>
<organism evidence="7 8">
    <name type="scientific">Actinophytocola oryzae</name>
    <dbReference type="NCBI Taxonomy" id="502181"/>
    <lineage>
        <taxon>Bacteria</taxon>
        <taxon>Bacillati</taxon>
        <taxon>Actinomycetota</taxon>
        <taxon>Actinomycetes</taxon>
        <taxon>Pseudonocardiales</taxon>
        <taxon>Pseudonocardiaceae</taxon>
    </lineage>
</organism>
<dbReference type="InterPro" id="IPR009057">
    <property type="entry name" value="Homeodomain-like_sf"/>
</dbReference>
<dbReference type="GO" id="GO:0003700">
    <property type="term" value="F:DNA-binding transcription factor activity"/>
    <property type="evidence" value="ECO:0007669"/>
    <property type="project" value="TreeGrafter"/>
</dbReference>
<dbReference type="AlphaFoldDB" id="A0A4V6Q704"/>
<name>A0A4V6Q704_9PSEU</name>
<feature type="DNA-binding region" description="H-T-H motif" evidence="4">
    <location>
        <begin position="62"/>
        <end position="81"/>
    </location>
</feature>
<feature type="domain" description="HTH tetR-type" evidence="6">
    <location>
        <begin position="39"/>
        <end position="99"/>
    </location>
</feature>
<dbReference type="InterPro" id="IPR023772">
    <property type="entry name" value="DNA-bd_HTH_TetR-type_CS"/>
</dbReference>
<evidence type="ECO:0000256" key="3">
    <source>
        <dbReference type="ARBA" id="ARBA00023163"/>
    </source>
</evidence>
<keyword evidence="2 4" id="KW-0238">DNA-binding</keyword>
<dbReference type="Pfam" id="PF00440">
    <property type="entry name" value="TetR_N"/>
    <property type="match status" value="1"/>
</dbReference>
<keyword evidence="3" id="KW-0804">Transcription</keyword>
<dbReference type="InterPro" id="IPR041347">
    <property type="entry name" value="MftR_C"/>
</dbReference>
<dbReference type="EMBL" id="SOCP01000001">
    <property type="protein sequence ID" value="TDV57241.1"/>
    <property type="molecule type" value="Genomic_DNA"/>
</dbReference>
<evidence type="ECO:0000313" key="8">
    <source>
        <dbReference type="Proteomes" id="UP000294927"/>
    </source>
</evidence>
<dbReference type="SUPFAM" id="SSF46689">
    <property type="entry name" value="Homeodomain-like"/>
    <property type="match status" value="1"/>
</dbReference>
<proteinExistence type="predicted"/>
<dbReference type="Gene3D" id="1.10.357.10">
    <property type="entry name" value="Tetracycline Repressor, domain 2"/>
    <property type="match status" value="1"/>
</dbReference>
<accession>A0A4V6Q704</accession>
<dbReference type="PROSITE" id="PS01081">
    <property type="entry name" value="HTH_TETR_1"/>
    <property type="match status" value="1"/>
</dbReference>
<feature type="region of interest" description="Disordered" evidence="5">
    <location>
        <begin position="1"/>
        <end position="21"/>
    </location>
</feature>
<sequence>MSRIFPRSSTPVSGSAGHERGSRLVRVEAVETLRDRKKAATRQSLHEAALRLAMAYGLDGVTVEDIADDAGVSRRTFSNYFANKEDAILHADRERTGRLLSLLVNRPVEEAPWQALRNAVADLFVGRDLPDVEWVEQLRLLRRHPSLVARQATDQIALERELAAVLVDRGHDTDEELARLMAATLMAAFRTAGALWLERSGEEALPDLVARMLSRVRL</sequence>
<evidence type="ECO:0000256" key="5">
    <source>
        <dbReference type="SAM" id="MobiDB-lite"/>
    </source>
</evidence>
<gene>
    <name evidence="7" type="ORF">CLV71_101112</name>
</gene>
<evidence type="ECO:0000259" key="6">
    <source>
        <dbReference type="PROSITE" id="PS50977"/>
    </source>
</evidence>
<dbReference type="GO" id="GO:0000976">
    <property type="term" value="F:transcription cis-regulatory region binding"/>
    <property type="evidence" value="ECO:0007669"/>
    <property type="project" value="TreeGrafter"/>
</dbReference>
<dbReference type="Pfam" id="PF17754">
    <property type="entry name" value="TetR_C_14"/>
    <property type="match status" value="1"/>
</dbReference>
<dbReference type="Proteomes" id="UP000294927">
    <property type="component" value="Unassembled WGS sequence"/>
</dbReference>
<keyword evidence="1" id="KW-0805">Transcription regulation</keyword>
<dbReference type="PANTHER" id="PTHR30055">
    <property type="entry name" value="HTH-TYPE TRANSCRIPTIONAL REGULATOR RUTR"/>
    <property type="match status" value="1"/>
</dbReference>
<protein>
    <submittedName>
        <fullName evidence="7">TetR family transcriptional regulator</fullName>
    </submittedName>
</protein>
<evidence type="ECO:0000313" key="7">
    <source>
        <dbReference type="EMBL" id="TDV57241.1"/>
    </source>
</evidence>
<reference evidence="7 8" key="1">
    <citation type="submission" date="2019-03" db="EMBL/GenBank/DDBJ databases">
        <title>Genomic Encyclopedia of Archaeal and Bacterial Type Strains, Phase II (KMG-II): from individual species to whole genera.</title>
        <authorList>
            <person name="Goeker M."/>
        </authorList>
    </citation>
    <scope>NUCLEOTIDE SEQUENCE [LARGE SCALE GENOMIC DNA]</scope>
    <source>
        <strain evidence="7 8">DSM 45499</strain>
    </source>
</reference>
<dbReference type="PANTHER" id="PTHR30055:SF238">
    <property type="entry name" value="MYCOFACTOCIN BIOSYNTHESIS TRANSCRIPTIONAL REGULATOR MFTR-RELATED"/>
    <property type="match status" value="1"/>
</dbReference>
<keyword evidence="8" id="KW-1185">Reference proteome</keyword>
<dbReference type="InterPro" id="IPR001647">
    <property type="entry name" value="HTH_TetR"/>
</dbReference>
<evidence type="ECO:0000256" key="4">
    <source>
        <dbReference type="PROSITE-ProRule" id="PRU00335"/>
    </source>
</evidence>
<comment type="caution">
    <text evidence="7">The sequence shown here is derived from an EMBL/GenBank/DDBJ whole genome shotgun (WGS) entry which is preliminary data.</text>
</comment>
<dbReference type="InterPro" id="IPR050109">
    <property type="entry name" value="HTH-type_TetR-like_transc_reg"/>
</dbReference>
<evidence type="ECO:0000256" key="2">
    <source>
        <dbReference type="ARBA" id="ARBA00023125"/>
    </source>
</evidence>